<sequence length="149" mass="16780">MNAVALAKTNWWIHSEENSFGLKPLKRNTSPRTVLLLLQQSSLRIGASSQSKHSLKSGIKLFNEGSTWLIRSSLSINLWHDNWTFSGPLRNHIQGFVNFEEDWLVVANIFVGLLIGTSHVSPLTYVLRLSNWSLLPLNPSSPMTRTLCP</sequence>
<dbReference type="AlphaFoldDB" id="A0ABD2ZXQ2"/>
<organism evidence="1 2">
    <name type="scientific">Cinchona calisaya</name>
    <dbReference type="NCBI Taxonomy" id="153742"/>
    <lineage>
        <taxon>Eukaryota</taxon>
        <taxon>Viridiplantae</taxon>
        <taxon>Streptophyta</taxon>
        <taxon>Embryophyta</taxon>
        <taxon>Tracheophyta</taxon>
        <taxon>Spermatophyta</taxon>
        <taxon>Magnoliopsida</taxon>
        <taxon>eudicotyledons</taxon>
        <taxon>Gunneridae</taxon>
        <taxon>Pentapetalae</taxon>
        <taxon>asterids</taxon>
        <taxon>lamiids</taxon>
        <taxon>Gentianales</taxon>
        <taxon>Rubiaceae</taxon>
        <taxon>Cinchonoideae</taxon>
        <taxon>Cinchoneae</taxon>
        <taxon>Cinchona</taxon>
    </lineage>
</organism>
<dbReference type="Proteomes" id="UP001630127">
    <property type="component" value="Unassembled WGS sequence"/>
</dbReference>
<evidence type="ECO:0000313" key="2">
    <source>
        <dbReference type="Proteomes" id="UP001630127"/>
    </source>
</evidence>
<accession>A0ABD2ZXQ2</accession>
<gene>
    <name evidence="1" type="ORF">ACH5RR_016101</name>
</gene>
<proteinExistence type="predicted"/>
<reference evidence="1 2" key="1">
    <citation type="submission" date="2024-11" db="EMBL/GenBank/DDBJ databases">
        <title>A near-complete genome assembly of Cinchona calisaya.</title>
        <authorList>
            <person name="Lian D.C."/>
            <person name="Zhao X.W."/>
            <person name="Wei L."/>
        </authorList>
    </citation>
    <scope>NUCLEOTIDE SEQUENCE [LARGE SCALE GENOMIC DNA]</scope>
    <source>
        <tissue evidence="1">Nenye</tissue>
    </source>
</reference>
<protein>
    <submittedName>
        <fullName evidence="1">Uncharacterized protein</fullName>
    </submittedName>
</protein>
<comment type="caution">
    <text evidence="1">The sequence shown here is derived from an EMBL/GenBank/DDBJ whole genome shotgun (WGS) entry which is preliminary data.</text>
</comment>
<keyword evidence="2" id="KW-1185">Reference proteome</keyword>
<name>A0ABD2ZXQ2_9GENT</name>
<evidence type="ECO:0000313" key="1">
    <source>
        <dbReference type="EMBL" id="KAL3523267.1"/>
    </source>
</evidence>
<dbReference type="EMBL" id="JBJUIK010000007">
    <property type="protein sequence ID" value="KAL3523267.1"/>
    <property type="molecule type" value="Genomic_DNA"/>
</dbReference>